<dbReference type="InterPro" id="IPR036397">
    <property type="entry name" value="RNaseH_sf"/>
</dbReference>
<dbReference type="GO" id="GO:0008408">
    <property type="term" value="F:3'-5' exonuclease activity"/>
    <property type="evidence" value="ECO:0007669"/>
    <property type="project" value="TreeGrafter"/>
</dbReference>
<sequence>MQDYFLFIDTETSGLPKSWKVSYTQDKNWPHIIQIAWVVYDKNFIEVDRKNYFIENDGFKIEKSSQKIHHITTEYLQANGKPRAFVMNAFHEDIKKYKPLTIGHFVEFDYHMINVEFQRLGIVNVLQNLTLFCTMKASKPYVRNPEVELLKLNQFYFELFNEEPKDFHNALSDALNTAKIFFHLFRTGEVNFEKIEAQQNEIAIPAASDKNNSVKKLISRLFSI</sequence>
<evidence type="ECO:0000256" key="3">
    <source>
        <dbReference type="ARBA" id="ARBA00022839"/>
    </source>
</evidence>
<dbReference type="Pfam" id="PF00929">
    <property type="entry name" value="RNase_T"/>
    <property type="match status" value="1"/>
</dbReference>
<protein>
    <submittedName>
        <fullName evidence="5">3'-5' exonuclease</fullName>
    </submittedName>
</protein>
<comment type="caution">
    <text evidence="5">The sequence shown here is derived from an EMBL/GenBank/DDBJ whole genome shotgun (WGS) entry which is preliminary data.</text>
</comment>
<reference evidence="5" key="1">
    <citation type="submission" date="2022-11" db="EMBL/GenBank/DDBJ databases">
        <authorList>
            <person name="Graham C."/>
            <person name="Newman J.D."/>
        </authorList>
    </citation>
    <scope>NUCLEOTIDE SEQUENCE</scope>
    <source>
        <strain evidence="5">DSM 19486</strain>
    </source>
</reference>
<proteinExistence type="predicted"/>
<gene>
    <name evidence="5" type="ORF">OQZ29_11065</name>
</gene>
<dbReference type="InterPro" id="IPR012337">
    <property type="entry name" value="RNaseH-like_sf"/>
</dbReference>
<dbReference type="Proteomes" id="UP001142592">
    <property type="component" value="Unassembled WGS sequence"/>
</dbReference>
<dbReference type="PANTHER" id="PTHR30231">
    <property type="entry name" value="DNA POLYMERASE III SUBUNIT EPSILON"/>
    <property type="match status" value="1"/>
</dbReference>
<dbReference type="SUPFAM" id="SSF53098">
    <property type="entry name" value="Ribonuclease H-like"/>
    <property type="match status" value="1"/>
</dbReference>
<dbReference type="GO" id="GO:0006259">
    <property type="term" value="P:DNA metabolic process"/>
    <property type="evidence" value="ECO:0007669"/>
    <property type="project" value="UniProtKB-ARBA"/>
</dbReference>
<evidence type="ECO:0000313" key="6">
    <source>
        <dbReference type="Proteomes" id="UP001142592"/>
    </source>
</evidence>
<evidence type="ECO:0000259" key="4">
    <source>
        <dbReference type="SMART" id="SM00479"/>
    </source>
</evidence>
<dbReference type="SMART" id="SM00479">
    <property type="entry name" value="EXOIII"/>
    <property type="match status" value="1"/>
</dbReference>
<keyword evidence="3 5" id="KW-0269">Exonuclease</keyword>
<dbReference type="Gene3D" id="3.30.420.10">
    <property type="entry name" value="Ribonuclease H-like superfamily/Ribonuclease H"/>
    <property type="match status" value="1"/>
</dbReference>
<keyword evidence="2" id="KW-0378">Hydrolase</keyword>
<organism evidence="5 6">
    <name type="scientific">Pedobacter agri</name>
    <dbReference type="NCBI Taxonomy" id="454586"/>
    <lineage>
        <taxon>Bacteria</taxon>
        <taxon>Pseudomonadati</taxon>
        <taxon>Bacteroidota</taxon>
        <taxon>Sphingobacteriia</taxon>
        <taxon>Sphingobacteriales</taxon>
        <taxon>Sphingobacteriaceae</taxon>
        <taxon>Pedobacter</taxon>
    </lineage>
</organism>
<keyword evidence="6" id="KW-1185">Reference proteome</keyword>
<keyword evidence="1" id="KW-0540">Nuclease</keyword>
<accession>A0A9X3I9S3</accession>
<dbReference type="CDD" id="cd06127">
    <property type="entry name" value="DEDDh"/>
    <property type="match status" value="1"/>
</dbReference>
<dbReference type="EMBL" id="JAPJUH010000003">
    <property type="protein sequence ID" value="MCX3265289.1"/>
    <property type="molecule type" value="Genomic_DNA"/>
</dbReference>
<evidence type="ECO:0000256" key="1">
    <source>
        <dbReference type="ARBA" id="ARBA00022722"/>
    </source>
</evidence>
<feature type="domain" description="Exonuclease" evidence="4">
    <location>
        <begin position="4"/>
        <end position="190"/>
    </location>
</feature>
<evidence type="ECO:0000256" key="2">
    <source>
        <dbReference type="ARBA" id="ARBA00022801"/>
    </source>
</evidence>
<dbReference type="RefSeq" id="WP_010600883.1">
    <property type="nucleotide sequence ID" value="NZ_JAPJUH010000003.1"/>
</dbReference>
<evidence type="ECO:0000313" key="5">
    <source>
        <dbReference type="EMBL" id="MCX3265289.1"/>
    </source>
</evidence>
<name>A0A9X3I9S3_9SPHI</name>
<dbReference type="GO" id="GO:0003676">
    <property type="term" value="F:nucleic acid binding"/>
    <property type="evidence" value="ECO:0007669"/>
    <property type="project" value="InterPro"/>
</dbReference>
<dbReference type="PANTHER" id="PTHR30231:SF4">
    <property type="entry name" value="PROTEIN NEN2"/>
    <property type="match status" value="1"/>
</dbReference>
<dbReference type="AlphaFoldDB" id="A0A9X3I9S3"/>
<dbReference type="InterPro" id="IPR013520">
    <property type="entry name" value="Ribonucl_H"/>
</dbReference>